<evidence type="ECO:0000313" key="2">
    <source>
        <dbReference type="EMBL" id="QDH49675.1"/>
    </source>
</evidence>
<sequence length="628" mass="67790">MPKLFTRPFAETGDKSLPPDNDNSGFVSFTQGYTPDYERSLAKGDPLAKAVERPIQNGLFNQITDHLLWYQTHGFMQWDATRAANAGYSFNDIVVDTVQTVEPFTWRVFRAAKDNVMSKPTSASASSASPDWEEIPLPSVVRSLIPFQSGKDFANLRNAATSFITGGTIESLSKGFYICPNVTSVTTITDLPPKIGESTIIKPFTVEVAEWETTEGTTPTVYRIERMVTVDGFVFVRSKVNGNKGNWVPQVTPQMQARGYLNMADATVSGNGAALVPKVPFVATVGSHLNFVAPGASSGAADYQVNIGGNNYNVVGRNMARLANNAIQADTWVEMVLINPTTFMLLSANSGQFQVPTAVADDAAPTWKQVKDLFATALNFDKIFPVGFAFGFMNGTDPNTAYPGTKWRKLPQGTSWRNAAAGQNPGDLIGSDTFKLALANIPAHDHKFSTTTGQSGAATLTTSPYDYGSKPTNSTGNHSHRFSGSTSSNGQHSHGASTNTTGSHAHAYAGDDELPPVWGYQARETDRYDADSDKNRWSNRYWTSTSGAHSHTVTIVANGAHQHTFSGTTSSDGEHAHSVEIGSHGHSVQTPNHTHSVNGTTDKTGNADATPIDTVPKSIILIGWYRYE</sequence>
<keyword evidence="3" id="KW-1185">Reference proteome</keyword>
<organism evidence="2 3">
    <name type="scientific">Pantoea phage Kyle</name>
    <dbReference type="NCBI Taxonomy" id="2589665"/>
    <lineage>
        <taxon>Viruses</taxon>
        <taxon>Duplodnaviria</taxon>
        <taxon>Heunggongvirae</taxon>
        <taxon>Uroviricota</taxon>
        <taxon>Caudoviricetes</taxon>
        <taxon>Lindbergviridae</taxon>
        <taxon>Kylevirus</taxon>
        <taxon>Kylevirus kyle</taxon>
    </lineage>
</organism>
<feature type="region of interest" description="Disordered" evidence="1">
    <location>
        <begin position="461"/>
        <end position="517"/>
    </location>
</feature>
<feature type="region of interest" description="Disordered" evidence="1">
    <location>
        <begin position="1"/>
        <end position="26"/>
    </location>
</feature>
<feature type="compositionally biased region" description="Polar residues" evidence="1">
    <location>
        <begin position="586"/>
        <end position="604"/>
    </location>
</feature>
<protein>
    <submittedName>
        <fullName evidence="2">Tail fiber protein</fullName>
    </submittedName>
</protein>
<feature type="compositionally biased region" description="Polar residues" evidence="1">
    <location>
        <begin position="461"/>
        <end position="503"/>
    </location>
</feature>
<feature type="region of interest" description="Disordered" evidence="1">
    <location>
        <begin position="583"/>
        <end position="610"/>
    </location>
</feature>
<proteinExistence type="predicted"/>
<dbReference type="GeneID" id="55620393"/>
<dbReference type="EMBL" id="MN038177">
    <property type="protein sequence ID" value="QDH49675.1"/>
    <property type="molecule type" value="Genomic_DNA"/>
</dbReference>
<reference evidence="2 3" key="1">
    <citation type="submission" date="2019-06" db="EMBL/GenBank/DDBJ databases">
        <authorList>
            <person name="Fakulujo A."/>
            <person name="Fiaz D."/>
            <person name="Garg S."/>
            <person name="Gordon G."/>
            <person name="Haider Z."/>
            <person name="Hale A."/>
            <person name="Hodges K."/>
            <person name="Jacob L."/>
            <person name="Kandil F."/>
            <person name="Kincaid V."/>
            <person name="Melchor-Guerra M."/>
            <person name="Morrelli A."/>
            <person name="Morris R."/>
            <person name="Nawaz M."/>
            <person name="Nguyen N."/>
            <person name="Omair A."/>
            <person name="Pray J."/>
            <person name="Saleem H."/>
            <person name="Saravane K."/>
            <person name="Sharma A."/>
            <person name="Singh A."/>
            <person name="Walston M."/>
            <person name="Zaman H."/>
            <person name="Puthuveetil N."/>
            <person name="Do L."/>
            <person name="Islam N."/>
            <person name="Johnson A."/>
        </authorList>
    </citation>
    <scope>NUCLEOTIDE SEQUENCE [LARGE SCALE GENOMIC DNA]</scope>
</reference>
<name>A0A514A8U6_9CAUD</name>
<evidence type="ECO:0000313" key="3">
    <source>
        <dbReference type="Proteomes" id="UP000319711"/>
    </source>
</evidence>
<dbReference type="KEGG" id="vg:55620393"/>
<gene>
    <name evidence="2" type="primary">53</name>
    <name evidence="2" type="ORF">KYLE_56</name>
</gene>
<dbReference type="Proteomes" id="UP000319711">
    <property type="component" value="Segment"/>
</dbReference>
<evidence type="ECO:0000256" key="1">
    <source>
        <dbReference type="SAM" id="MobiDB-lite"/>
    </source>
</evidence>
<accession>A0A514A8U6</accession>
<dbReference type="RefSeq" id="YP_009849888.1">
    <property type="nucleotide sequence ID" value="NC_048796.1"/>
</dbReference>